<dbReference type="Pfam" id="PF13639">
    <property type="entry name" value="zf-RING_2"/>
    <property type="match status" value="1"/>
</dbReference>
<feature type="domain" description="RING-type" evidence="5">
    <location>
        <begin position="17"/>
        <end position="56"/>
    </location>
</feature>
<dbReference type="Proteomes" id="UP000681720">
    <property type="component" value="Unassembled WGS sequence"/>
</dbReference>
<dbReference type="SMART" id="SM00184">
    <property type="entry name" value="RING"/>
    <property type="match status" value="1"/>
</dbReference>
<keyword evidence="4" id="KW-0812">Transmembrane</keyword>
<evidence type="ECO:0000259" key="5">
    <source>
        <dbReference type="PROSITE" id="PS50089"/>
    </source>
</evidence>
<evidence type="ECO:0000256" key="4">
    <source>
        <dbReference type="SAM" id="Phobius"/>
    </source>
</evidence>
<protein>
    <recommendedName>
        <fullName evidence="5">RING-type domain-containing protein</fullName>
    </recommendedName>
</protein>
<gene>
    <name evidence="10" type="ORF">BYL167_LOCUS21602</name>
    <name evidence="6" type="ORF">CJN711_LOCUS5787</name>
    <name evidence="9" type="ORF">GIL414_LOCUS15678</name>
    <name evidence="7" type="ORF">MBJ925_LOCUS25399</name>
    <name evidence="8" type="ORF">SMN809_LOCUS6666</name>
</gene>
<evidence type="ECO:0000256" key="2">
    <source>
        <dbReference type="ARBA" id="ARBA00022833"/>
    </source>
</evidence>
<organism evidence="6 11">
    <name type="scientific">Rotaria magnacalcarata</name>
    <dbReference type="NCBI Taxonomy" id="392030"/>
    <lineage>
        <taxon>Eukaryota</taxon>
        <taxon>Metazoa</taxon>
        <taxon>Spiralia</taxon>
        <taxon>Gnathifera</taxon>
        <taxon>Rotifera</taxon>
        <taxon>Eurotatoria</taxon>
        <taxon>Bdelloidea</taxon>
        <taxon>Philodinida</taxon>
        <taxon>Philodinidae</taxon>
        <taxon>Rotaria</taxon>
    </lineage>
</organism>
<evidence type="ECO:0000313" key="8">
    <source>
        <dbReference type="EMBL" id="CAF3901634.1"/>
    </source>
</evidence>
<keyword evidence="4" id="KW-0472">Membrane</keyword>
<dbReference type="InterPro" id="IPR013083">
    <property type="entry name" value="Znf_RING/FYVE/PHD"/>
</dbReference>
<dbReference type="PANTHER" id="PTHR10131">
    <property type="entry name" value="TNF RECEPTOR ASSOCIATED FACTOR"/>
    <property type="match status" value="1"/>
</dbReference>
<evidence type="ECO:0000313" key="10">
    <source>
        <dbReference type="EMBL" id="CAF4152371.1"/>
    </source>
</evidence>
<feature type="transmembrane region" description="Helical" evidence="4">
    <location>
        <begin position="142"/>
        <end position="159"/>
    </location>
</feature>
<dbReference type="EMBL" id="CAJOBI010001834">
    <property type="protein sequence ID" value="CAF3901634.1"/>
    <property type="molecule type" value="Genomic_DNA"/>
</dbReference>
<dbReference type="SUPFAM" id="SSF57850">
    <property type="entry name" value="RING/U-box"/>
    <property type="match status" value="1"/>
</dbReference>
<evidence type="ECO:0000313" key="7">
    <source>
        <dbReference type="EMBL" id="CAF2117995.1"/>
    </source>
</evidence>
<dbReference type="AlphaFoldDB" id="A0A814LZ61"/>
<dbReference type="PANTHER" id="PTHR10131:SF94">
    <property type="entry name" value="TNF RECEPTOR-ASSOCIATED FACTOR 4"/>
    <property type="match status" value="1"/>
</dbReference>
<dbReference type="EMBL" id="CAJNOV010001637">
    <property type="protein sequence ID" value="CAF1072367.1"/>
    <property type="molecule type" value="Genomic_DNA"/>
</dbReference>
<keyword evidence="4" id="KW-1133">Transmembrane helix</keyword>
<dbReference type="PROSITE" id="PS50089">
    <property type="entry name" value="ZF_RING_2"/>
    <property type="match status" value="1"/>
</dbReference>
<accession>A0A814LZ61</accession>
<dbReference type="EMBL" id="CAJOBH010009919">
    <property type="protein sequence ID" value="CAF4152371.1"/>
    <property type="molecule type" value="Genomic_DNA"/>
</dbReference>
<dbReference type="InterPro" id="IPR001841">
    <property type="entry name" value="Znf_RING"/>
</dbReference>
<sequence>MMFKYVNEDQIDIELKCAICDDPFELPMNCATCGNTYCKACILKWVEKQASCPTCRQTGASFQPVISRVVHNQLNRLLVQCALCQQIDIQRSNFNDHISCTCPKYIINCSNNCGWKGVRESHQQHLITCRQNQFFPNSLSKFSNAVFILILAILLYWIFRRGDK</sequence>
<evidence type="ECO:0000313" key="6">
    <source>
        <dbReference type="EMBL" id="CAF1072367.1"/>
    </source>
</evidence>
<keyword evidence="1 3" id="KW-0863">Zinc-finger</keyword>
<evidence type="ECO:0000313" key="11">
    <source>
        <dbReference type="Proteomes" id="UP000663855"/>
    </source>
</evidence>
<dbReference type="GO" id="GO:0008270">
    <property type="term" value="F:zinc ion binding"/>
    <property type="evidence" value="ECO:0007669"/>
    <property type="project" value="UniProtKB-KW"/>
</dbReference>
<dbReference type="EMBL" id="CAJOBJ010006960">
    <property type="protein sequence ID" value="CAF4074042.1"/>
    <property type="molecule type" value="Genomic_DNA"/>
</dbReference>
<keyword evidence="2" id="KW-0862">Zinc</keyword>
<reference evidence="6" key="1">
    <citation type="submission" date="2021-02" db="EMBL/GenBank/DDBJ databases">
        <authorList>
            <person name="Nowell W R."/>
        </authorList>
    </citation>
    <scope>NUCLEOTIDE SEQUENCE</scope>
</reference>
<dbReference type="EMBL" id="CAJNRE010013369">
    <property type="protein sequence ID" value="CAF2117995.1"/>
    <property type="molecule type" value="Genomic_DNA"/>
</dbReference>
<dbReference type="Proteomes" id="UP000676336">
    <property type="component" value="Unassembled WGS sequence"/>
</dbReference>
<evidence type="ECO:0000313" key="9">
    <source>
        <dbReference type="EMBL" id="CAF4074042.1"/>
    </source>
</evidence>
<dbReference type="Proteomes" id="UP000663855">
    <property type="component" value="Unassembled WGS sequence"/>
</dbReference>
<dbReference type="Proteomes" id="UP000681967">
    <property type="component" value="Unassembled WGS sequence"/>
</dbReference>
<name>A0A814LZ61_9BILA</name>
<dbReference type="Gene3D" id="3.30.40.10">
    <property type="entry name" value="Zinc/RING finger domain, C3HC4 (zinc finger)"/>
    <property type="match status" value="2"/>
</dbReference>
<evidence type="ECO:0000256" key="1">
    <source>
        <dbReference type="ARBA" id="ARBA00022771"/>
    </source>
</evidence>
<evidence type="ECO:0000256" key="3">
    <source>
        <dbReference type="PROSITE-ProRule" id="PRU00175"/>
    </source>
</evidence>
<comment type="caution">
    <text evidence="6">The sequence shown here is derived from an EMBL/GenBank/DDBJ whole genome shotgun (WGS) entry which is preliminary data.</text>
</comment>
<keyword evidence="1 3" id="KW-0479">Metal-binding</keyword>
<proteinExistence type="predicted"/>
<dbReference type="Proteomes" id="UP000663824">
    <property type="component" value="Unassembled WGS sequence"/>
</dbReference>